<sequence>MYYHLNCTLVNELKLNGVLIMHNHKKRILVVDDEMKIVEVVKSYLERDGYFVYSAYDGKTVISLFDKIAPDLMILDLMLPDVRGEELCEILRAKSKVPIIMLTAKTSEDDILRGLDIGADDYVTKPFSPRQLVARVKALLRRTKDEGSRFEDLIYIDEGDLIIDNLSYEVKKSGETINLTPIEYKILSVMVNHPEKIFTREELISIVLEKNFDGYNRTIDSHIKNLRQKIETDSKKPAYILTVRGIGYKFGVIKD</sequence>
<dbReference type="GO" id="GO:0000976">
    <property type="term" value="F:transcription cis-regulatory region binding"/>
    <property type="evidence" value="ECO:0007669"/>
    <property type="project" value="TreeGrafter"/>
</dbReference>
<evidence type="ECO:0000256" key="6">
    <source>
        <dbReference type="ARBA" id="ARBA00023163"/>
    </source>
</evidence>
<keyword evidence="6" id="KW-0804">Transcription</keyword>
<dbReference type="FunFam" id="1.10.10.10:FF:000018">
    <property type="entry name" value="DNA-binding response regulator ResD"/>
    <property type="match status" value="1"/>
</dbReference>
<dbReference type="InterPro" id="IPR036388">
    <property type="entry name" value="WH-like_DNA-bd_sf"/>
</dbReference>
<dbReference type="CDD" id="cd00383">
    <property type="entry name" value="trans_reg_C"/>
    <property type="match status" value="1"/>
</dbReference>
<dbReference type="Gene3D" id="6.10.250.690">
    <property type="match status" value="1"/>
</dbReference>
<feature type="modified residue" description="4-aspartylphosphate" evidence="8">
    <location>
        <position position="76"/>
    </location>
</feature>
<feature type="domain" description="Response regulatory" evidence="10">
    <location>
        <begin position="27"/>
        <end position="140"/>
    </location>
</feature>
<evidence type="ECO:0000313" key="13">
    <source>
        <dbReference type="Proteomes" id="UP000237798"/>
    </source>
</evidence>
<evidence type="ECO:0000256" key="3">
    <source>
        <dbReference type="ARBA" id="ARBA00023012"/>
    </source>
</evidence>
<dbReference type="Pfam" id="PF00486">
    <property type="entry name" value="Trans_reg_C"/>
    <property type="match status" value="1"/>
</dbReference>
<dbReference type="GO" id="GO:0032993">
    <property type="term" value="C:protein-DNA complex"/>
    <property type="evidence" value="ECO:0007669"/>
    <property type="project" value="TreeGrafter"/>
</dbReference>
<proteinExistence type="predicted"/>
<dbReference type="SUPFAM" id="SSF52172">
    <property type="entry name" value="CheY-like"/>
    <property type="match status" value="1"/>
</dbReference>
<organism evidence="12 13">
    <name type="scientific">Clostridium luticellarii</name>
    <dbReference type="NCBI Taxonomy" id="1691940"/>
    <lineage>
        <taxon>Bacteria</taxon>
        <taxon>Bacillati</taxon>
        <taxon>Bacillota</taxon>
        <taxon>Clostridia</taxon>
        <taxon>Eubacteriales</taxon>
        <taxon>Clostridiaceae</taxon>
        <taxon>Clostridium</taxon>
    </lineage>
</organism>
<reference evidence="12 13" key="1">
    <citation type="submission" date="2018-03" db="EMBL/GenBank/DDBJ databases">
        <title>Genome sequence of Clostridium luticellarii DSM 29923.</title>
        <authorList>
            <person name="Poehlein A."/>
            <person name="Daniel R."/>
        </authorList>
    </citation>
    <scope>NUCLEOTIDE SEQUENCE [LARGE SCALE GENOMIC DNA]</scope>
    <source>
        <strain evidence="12 13">DSM 29923</strain>
    </source>
</reference>
<keyword evidence="13" id="KW-1185">Reference proteome</keyword>
<name>A0A2T0BNH4_9CLOT</name>
<evidence type="ECO:0000256" key="9">
    <source>
        <dbReference type="PROSITE-ProRule" id="PRU01091"/>
    </source>
</evidence>
<evidence type="ECO:0000259" key="11">
    <source>
        <dbReference type="PROSITE" id="PS51755"/>
    </source>
</evidence>
<dbReference type="InterPro" id="IPR001789">
    <property type="entry name" value="Sig_transdc_resp-reg_receiver"/>
</dbReference>
<gene>
    <name evidence="12" type="primary">yycF_2</name>
    <name evidence="12" type="ORF">CLLU_16100</name>
</gene>
<dbReference type="InterPro" id="IPR039420">
    <property type="entry name" value="WalR-like"/>
</dbReference>
<dbReference type="SMART" id="SM00448">
    <property type="entry name" value="REC"/>
    <property type="match status" value="1"/>
</dbReference>
<keyword evidence="2 8" id="KW-0597">Phosphoprotein</keyword>
<dbReference type="InterPro" id="IPR016032">
    <property type="entry name" value="Sig_transdc_resp-reg_C-effctor"/>
</dbReference>
<dbReference type="SUPFAM" id="SSF46894">
    <property type="entry name" value="C-terminal effector domain of the bipartite response regulators"/>
    <property type="match status" value="1"/>
</dbReference>
<dbReference type="PROSITE" id="PS51755">
    <property type="entry name" value="OMPR_PHOB"/>
    <property type="match status" value="1"/>
</dbReference>
<dbReference type="PROSITE" id="PS50110">
    <property type="entry name" value="RESPONSE_REGULATORY"/>
    <property type="match status" value="1"/>
</dbReference>
<dbReference type="GO" id="GO:0000156">
    <property type="term" value="F:phosphorelay response regulator activity"/>
    <property type="evidence" value="ECO:0007669"/>
    <property type="project" value="TreeGrafter"/>
</dbReference>
<dbReference type="GO" id="GO:0006355">
    <property type="term" value="P:regulation of DNA-templated transcription"/>
    <property type="evidence" value="ECO:0007669"/>
    <property type="project" value="InterPro"/>
</dbReference>
<dbReference type="GO" id="GO:0005829">
    <property type="term" value="C:cytosol"/>
    <property type="evidence" value="ECO:0007669"/>
    <property type="project" value="TreeGrafter"/>
</dbReference>
<dbReference type="AlphaFoldDB" id="A0A2T0BNH4"/>
<evidence type="ECO:0000256" key="1">
    <source>
        <dbReference type="ARBA" id="ARBA00018672"/>
    </source>
</evidence>
<evidence type="ECO:0000313" key="12">
    <source>
        <dbReference type="EMBL" id="PRR85429.1"/>
    </source>
</evidence>
<keyword evidence="4" id="KW-0805">Transcription regulation</keyword>
<dbReference type="FunFam" id="3.40.50.2300:FF:000001">
    <property type="entry name" value="DNA-binding response regulator PhoB"/>
    <property type="match status" value="1"/>
</dbReference>
<dbReference type="PANTHER" id="PTHR48111">
    <property type="entry name" value="REGULATOR OF RPOS"/>
    <property type="match status" value="1"/>
</dbReference>
<dbReference type="Gene3D" id="3.40.50.2300">
    <property type="match status" value="1"/>
</dbReference>
<dbReference type="Proteomes" id="UP000237798">
    <property type="component" value="Unassembled WGS sequence"/>
</dbReference>
<comment type="caution">
    <text evidence="12">The sequence shown here is derived from an EMBL/GenBank/DDBJ whole genome shotgun (WGS) entry which is preliminary data.</text>
</comment>
<feature type="domain" description="OmpR/PhoB-type" evidence="11">
    <location>
        <begin position="151"/>
        <end position="252"/>
    </location>
</feature>
<dbReference type="EMBL" id="PVXP01000017">
    <property type="protein sequence ID" value="PRR85429.1"/>
    <property type="molecule type" value="Genomic_DNA"/>
</dbReference>
<dbReference type="Pfam" id="PF00072">
    <property type="entry name" value="Response_reg"/>
    <property type="match status" value="1"/>
</dbReference>
<protein>
    <recommendedName>
        <fullName evidence="1">Stage 0 sporulation protein A homolog</fullName>
    </recommendedName>
</protein>
<dbReference type="InterPro" id="IPR011006">
    <property type="entry name" value="CheY-like_superfamily"/>
</dbReference>
<dbReference type="InterPro" id="IPR001867">
    <property type="entry name" value="OmpR/PhoB-type_DNA-bd"/>
</dbReference>
<keyword evidence="5 9" id="KW-0238">DNA-binding</keyword>
<comment type="function">
    <text evidence="7">May play the central regulatory role in sporulation. It may be an element of the effector pathway responsible for the activation of sporulation genes in response to nutritional stress. Spo0A may act in concert with spo0H (a sigma factor) to control the expression of some genes that are critical to the sporulation process.</text>
</comment>
<dbReference type="PANTHER" id="PTHR48111:SF73">
    <property type="entry name" value="ALKALINE PHOSPHATASE SYNTHESIS TRANSCRIPTIONAL REGULATORY PROTEIN PHOP"/>
    <property type="match status" value="1"/>
</dbReference>
<accession>A0A2T0BNH4</accession>
<feature type="DNA-binding region" description="OmpR/PhoB-type" evidence="9">
    <location>
        <begin position="151"/>
        <end position="252"/>
    </location>
</feature>
<evidence type="ECO:0000259" key="10">
    <source>
        <dbReference type="PROSITE" id="PS50110"/>
    </source>
</evidence>
<evidence type="ECO:0000256" key="4">
    <source>
        <dbReference type="ARBA" id="ARBA00023015"/>
    </source>
</evidence>
<evidence type="ECO:0000256" key="7">
    <source>
        <dbReference type="ARBA" id="ARBA00024867"/>
    </source>
</evidence>
<dbReference type="Gene3D" id="1.10.10.10">
    <property type="entry name" value="Winged helix-like DNA-binding domain superfamily/Winged helix DNA-binding domain"/>
    <property type="match status" value="1"/>
</dbReference>
<evidence type="ECO:0000256" key="8">
    <source>
        <dbReference type="PROSITE-ProRule" id="PRU00169"/>
    </source>
</evidence>
<evidence type="ECO:0000256" key="2">
    <source>
        <dbReference type="ARBA" id="ARBA00022553"/>
    </source>
</evidence>
<keyword evidence="3" id="KW-0902">Two-component regulatory system</keyword>
<dbReference type="SMART" id="SM00862">
    <property type="entry name" value="Trans_reg_C"/>
    <property type="match status" value="1"/>
</dbReference>
<evidence type="ECO:0000256" key="5">
    <source>
        <dbReference type="ARBA" id="ARBA00023125"/>
    </source>
</evidence>